<dbReference type="Gramene" id="KOM45938">
    <property type="protein sequence ID" value="KOM45938"/>
    <property type="gene ID" value="LR48_Vigan06g124400"/>
</dbReference>
<name>A0A0L9UT86_PHAAN</name>
<evidence type="ECO:0000256" key="5">
    <source>
        <dbReference type="ARBA" id="ARBA00023163"/>
    </source>
</evidence>
<dbReference type="SMART" id="SM00717">
    <property type="entry name" value="SANT"/>
    <property type="match status" value="2"/>
</dbReference>
<dbReference type="EMBL" id="JABFOF010000010">
    <property type="protein sequence ID" value="KAG2377004.1"/>
    <property type="molecule type" value="Genomic_DNA"/>
</dbReference>
<organism evidence="11 12">
    <name type="scientific">Phaseolus angularis</name>
    <name type="common">Azuki bean</name>
    <name type="synonym">Vigna angularis</name>
    <dbReference type="NCBI Taxonomy" id="3914"/>
    <lineage>
        <taxon>Eukaryota</taxon>
        <taxon>Viridiplantae</taxon>
        <taxon>Streptophyta</taxon>
        <taxon>Embryophyta</taxon>
        <taxon>Tracheophyta</taxon>
        <taxon>Spermatophyta</taxon>
        <taxon>Magnoliopsida</taxon>
        <taxon>eudicotyledons</taxon>
        <taxon>Gunneridae</taxon>
        <taxon>Pentapetalae</taxon>
        <taxon>rosids</taxon>
        <taxon>fabids</taxon>
        <taxon>Fabales</taxon>
        <taxon>Fabaceae</taxon>
        <taxon>Papilionoideae</taxon>
        <taxon>50 kb inversion clade</taxon>
        <taxon>NPAAA clade</taxon>
        <taxon>indigoferoid/millettioid clade</taxon>
        <taxon>Phaseoleae</taxon>
        <taxon>Vigna</taxon>
    </lineage>
</organism>
<dbReference type="FunFam" id="1.10.10.60:FF:000394">
    <property type="entry name" value="MYB transcription factor"/>
    <property type="match status" value="1"/>
</dbReference>
<keyword evidence="4" id="KW-0238">DNA-binding</keyword>
<dbReference type="OMA" id="CAIMLAN"/>
<comment type="subcellular location">
    <subcellularLocation>
        <location evidence="1">Nucleus</location>
    </subcellularLocation>
</comment>
<dbReference type="GO" id="GO:0000976">
    <property type="term" value="F:transcription cis-regulatory region binding"/>
    <property type="evidence" value="ECO:0007669"/>
    <property type="project" value="UniProtKB-ARBA"/>
</dbReference>
<keyword evidence="2" id="KW-0677">Repeat</keyword>
<dbReference type="InterPro" id="IPR001005">
    <property type="entry name" value="SANT/Myb"/>
</dbReference>
<evidence type="ECO:0000256" key="3">
    <source>
        <dbReference type="ARBA" id="ARBA00023015"/>
    </source>
</evidence>
<evidence type="ECO:0000259" key="9">
    <source>
        <dbReference type="PROSITE" id="PS51294"/>
    </source>
</evidence>
<evidence type="ECO:0000313" key="10">
    <source>
        <dbReference type="EMBL" id="KAG2377004.1"/>
    </source>
</evidence>
<evidence type="ECO:0000256" key="6">
    <source>
        <dbReference type="ARBA" id="ARBA00023242"/>
    </source>
</evidence>
<evidence type="ECO:0000256" key="1">
    <source>
        <dbReference type="ARBA" id="ARBA00004123"/>
    </source>
</evidence>
<dbReference type="SUPFAM" id="SSF46689">
    <property type="entry name" value="Homeodomain-like"/>
    <property type="match status" value="1"/>
</dbReference>
<dbReference type="InterPro" id="IPR015495">
    <property type="entry name" value="Myb_TF_plants"/>
</dbReference>
<dbReference type="AlphaFoldDB" id="A0A0L9UT86"/>
<dbReference type="PANTHER" id="PTHR10641">
    <property type="entry name" value="MYB FAMILY TRANSCRIPTION FACTOR"/>
    <property type="match status" value="1"/>
</dbReference>
<dbReference type="Proteomes" id="UP000743370">
    <property type="component" value="Unassembled WGS sequence"/>
</dbReference>
<dbReference type="GO" id="GO:0080090">
    <property type="term" value="P:regulation of primary metabolic process"/>
    <property type="evidence" value="ECO:0007669"/>
    <property type="project" value="UniProtKB-ARBA"/>
</dbReference>
<dbReference type="CDD" id="cd00167">
    <property type="entry name" value="SANT"/>
    <property type="match status" value="2"/>
</dbReference>
<dbReference type="GO" id="GO:0051707">
    <property type="term" value="P:response to other organism"/>
    <property type="evidence" value="ECO:0007669"/>
    <property type="project" value="UniProtKB-ARBA"/>
</dbReference>
<evidence type="ECO:0000256" key="4">
    <source>
        <dbReference type="ARBA" id="ARBA00023125"/>
    </source>
</evidence>
<dbReference type="PANTHER" id="PTHR10641:SF1305">
    <property type="entry name" value="MYB TRANSCRIPTION FACTOR"/>
    <property type="match status" value="1"/>
</dbReference>
<accession>A0A0L9UT86</accession>
<dbReference type="Pfam" id="PF00249">
    <property type="entry name" value="Myb_DNA-binding"/>
    <property type="match status" value="2"/>
</dbReference>
<dbReference type="GO" id="GO:0005634">
    <property type="term" value="C:nucleus"/>
    <property type="evidence" value="ECO:0007669"/>
    <property type="project" value="UniProtKB-SubCell"/>
</dbReference>
<dbReference type="Proteomes" id="UP000053144">
    <property type="component" value="Chromosome 6"/>
</dbReference>
<reference evidence="11" key="2">
    <citation type="submission" date="2015-02" db="EMBL/GenBank/DDBJ databases">
        <authorList>
            <person name="Chooi Y.-H."/>
        </authorList>
    </citation>
    <scope>NUCLEOTIDE SEQUENCE</scope>
    <source>
        <tissue evidence="11">Seedling</tissue>
    </source>
</reference>
<evidence type="ECO:0000313" key="11">
    <source>
        <dbReference type="EMBL" id="KOM45938.1"/>
    </source>
</evidence>
<protein>
    <submittedName>
        <fullName evidence="10">Transcription factor</fullName>
    </submittedName>
</protein>
<reference evidence="12" key="1">
    <citation type="journal article" date="2015" name="Proc. Natl. Acad. Sci. U.S.A.">
        <title>Genome sequencing of adzuki bean (Vigna angularis) provides insight into high starch and low fat accumulation and domestication.</title>
        <authorList>
            <person name="Yang K."/>
            <person name="Tian Z."/>
            <person name="Chen C."/>
            <person name="Luo L."/>
            <person name="Zhao B."/>
            <person name="Wang Z."/>
            <person name="Yu L."/>
            <person name="Li Y."/>
            <person name="Sun Y."/>
            <person name="Li W."/>
            <person name="Chen Y."/>
            <person name="Li Y."/>
            <person name="Zhang Y."/>
            <person name="Ai D."/>
            <person name="Zhao J."/>
            <person name="Shang C."/>
            <person name="Ma Y."/>
            <person name="Wu B."/>
            <person name="Wang M."/>
            <person name="Gao L."/>
            <person name="Sun D."/>
            <person name="Zhang P."/>
            <person name="Guo F."/>
            <person name="Wang W."/>
            <person name="Li Y."/>
            <person name="Wang J."/>
            <person name="Varshney R.K."/>
            <person name="Wang J."/>
            <person name="Ling H.Q."/>
            <person name="Wan P."/>
        </authorList>
    </citation>
    <scope>NUCLEOTIDE SEQUENCE</scope>
    <source>
        <strain evidence="12">cv. Jingnong 6</strain>
    </source>
</reference>
<feature type="domain" description="Myb-like" evidence="8">
    <location>
        <begin position="9"/>
        <end position="61"/>
    </location>
</feature>
<dbReference type="InterPro" id="IPR017930">
    <property type="entry name" value="Myb_dom"/>
</dbReference>
<proteinExistence type="predicted"/>
<comment type="subunit">
    <text evidence="7">Can form complexes with MYC2, MYC3 or MYC4.</text>
</comment>
<evidence type="ECO:0000256" key="7">
    <source>
        <dbReference type="ARBA" id="ARBA00062314"/>
    </source>
</evidence>
<keyword evidence="5" id="KW-0804">Transcription</keyword>
<gene>
    <name evidence="10" type="ORF">HKW66_Vig0175770</name>
    <name evidence="11" type="ORF">LR48_Vigan06g124400</name>
</gene>
<dbReference type="FunFam" id="1.10.10.60:FF:000001">
    <property type="entry name" value="MYB-related transcription factor"/>
    <property type="match status" value="1"/>
</dbReference>
<dbReference type="PROSITE" id="PS51294">
    <property type="entry name" value="HTH_MYB"/>
    <property type="match status" value="2"/>
</dbReference>
<dbReference type="OrthoDB" id="2143914at2759"/>
<feature type="domain" description="HTH myb-type" evidence="9">
    <location>
        <begin position="66"/>
        <end position="116"/>
    </location>
</feature>
<sequence length="301" mass="33814">MGRVPCCEKVGLKKGPWTPEEDKKLLDYVRKHGHGNWRSVPAKAGLERCGKSCRLRWINYLKPGIKRGNFSEEEDRTILQLHALLGNRWSIIAAHLPQRTDNEIKNYWNTNIKKRLIRMGLDPITHKTIKQNTFEPFGGGHDNPKDSIDICHVAQWESARLEAEARGSMLQLGSSHLSGLILRKIPTELYLSSHSVSTEHNTVYNMYALVLATNHDFRSSVSTLSIPTLPAVSNTPQITTKESSLSYKSDNSIMGGSGQSQKVTEGWVSNLQDDDIMVAVEAFRTARSETIEELFNESTSI</sequence>
<evidence type="ECO:0000313" key="12">
    <source>
        <dbReference type="Proteomes" id="UP000053144"/>
    </source>
</evidence>
<dbReference type="Gene3D" id="1.10.10.60">
    <property type="entry name" value="Homeodomain-like"/>
    <property type="match status" value="2"/>
</dbReference>
<feature type="domain" description="Myb-like" evidence="8">
    <location>
        <begin position="62"/>
        <end position="112"/>
    </location>
</feature>
<evidence type="ECO:0000256" key="2">
    <source>
        <dbReference type="ARBA" id="ARBA00022737"/>
    </source>
</evidence>
<dbReference type="PROSITE" id="PS50090">
    <property type="entry name" value="MYB_LIKE"/>
    <property type="match status" value="2"/>
</dbReference>
<keyword evidence="3" id="KW-0805">Transcription regulation</keyword>
<dbReference type="EMBL" id="CM003376">
    <property type="protein sequence ID" value="KOM45938.1"/>
    <property type="molecule type" value="Genomic_DNA"/>
</dbReference>
<reference evidence="10 13" key="3">
    <citation type="submission" date="2020-05" db="EMBL/GenBank/DDBJ databases">
        <title>Vigna angularis (adzuki bean) Var. LongXiaoDou No. 4 denovo assembly.</title>
        <authorList>
            <person name="Xiang H."/>
        </authorList>
    </citation>
    <scope>NUCLEOTIDE SEQUENCE [LARGE SCALE GENOMIC DNA]</scope>
    <source>
        <tissue evidence="10">Leaf</tissue>
    </source>
</reference>
<evidence type="ECO:0000313" key="13">
    <source>
        <dbReference type="Proteomes" id="UP000743370"/>
    </source>
</evidence>
<evidence type="ECO:0000259" key="8">
    <source>
        <dbReference type="PROSITE" id="PS50090"/>
    </source>
</evidence>
<dbReference type="InterPro" id="IPR009057">
    <property type="entry name" value="Homeodomain-like_sf"/>
</dbReference>
<feature type="domain" description="HTH myb-type" evidence="9">
    <location>
        <begin position="9"/>
        <end position="65"/>
    </location>
</feature>
<keyword evidence="6" id="KW-0539">Nucleus</keyword>
<dbReference type="KEGG" id="var:108334953"/>